<dbReference type="EMBL" id="KV921418">
    <property type="protein sequence ID" value="ORE15575.1"/>
    <property type="molecule type" value="Genomic_DNA"/>
</dbReference>
<dbReference type="InterPro" id="IPR036901">
    <property type="entry name" value="Asp/Orn_carbamoylTrfase_sf"/>
</dbReference>
<dbReference type="VEuPathDB" id="FungiDB:BCV72DRAFT_206911"/>
<reference evidence="10 11" key="1">
    <citation type="journal article" date="2016" name="Proc. Natl. Acad. Sci. U.S.A.">
        <title>Lipid metabolic changes in an early divergent fungus govern the establishment of a mutualistic symbiosis with endobacteria.</title>
        <authorList>
            <person name="Lastovetsky O.A."/>
            <person name="Gaspar M.L."/>
            <person name="Mondo S.J."/>
            <person name="LaButti K.M."/>
            <person name="Sandor L."/>
            <person name="Grigoriev I.V."/>
            <person name="Henry S.A."/>
            <person name="Pawlowska T.E."/>
        </authorList>
    </citation>
    <scope>NUCLEOTIDE SEQUENCE [LARGE SCALE GENOMIC DNA]</scope>
    <source>
        <strain evidence="10 11">ATCC 11559</strain>
    </source>
</reference>
<evidence type="ECO:0000259" key="8">
    <source>
        <dbReference type="Pfam" id="PF00185"/>
    </source>
</evidence>
<dbReference type="Proteomes" id="UP000242381">
    <property type="component" value="Unassembled WGS sequence"/>
</dbReference>
<evidence type="ECO:0000256" key="1">
    <source>
        <dbReference type="ARBA" id="ARBA00004975"/>
    </source>
</evidence>
<evidence type="ECO:0000256" key="2">
    <source>
        <dbReference type="ARBA" id="ARBA00007805"/>
    </source>
</evidence>
<accession>A0A0A1MYR9</accession>
<dbReference type="SUPFAM" id="SSF53671">
    <property type="entry name" value="Aspartate/ornithine carbamoyltransferase"/>
    <property type="match status" value="1"/>
</dbReference>
<dbReference type="AlphaFoldDB" id="A0A0A1MYR9"/>
<feature type="domain" description="Aspartate/ornithine carbamoyltransferase Asp/Orn-binding" evidence="8">
    <location>
        <begin position="180"/>
        <end position="333"/>
    </location>
</feature>
<dbReference type="GO" id="GO:0004585">
    <property type="term" value="F:ornithine carbamoyltransferase activity"/>
    <property type="evidence" value="ECO:0007669"/>
    <property type="project" value="UniProtKB-EC"/>
</dbReference>
<dbReference type="OMA" id="DGNNVCN"/>
<keyword evidence="4" id="KW-0055">Arginine biosynthesis</keyword>
<dbReference type="NCBIfam" id="TIGR00658">
    <property type="entry name" value="orni_carb_tr"/>
    <property type="match status" value="1"/>
</dbReference>
<dbReference type="Pfam" id="PF02729">
    <property type="entry name" value="OTCace_N"/>
    <property type="match status" value="1"/>
</dbReference>
<dbReference type="InterPro" id="IPR006130">
    <property type="entry name" value="Asp/Orn_carbamoylTrfase"/>
</dbReference>
<evidence type="ECO:0000256" key="7">
    <source>
        <dbReference type="RuleBase" id="RU003634"/>
    </source>
</evidence>
<proteinExistence type="inferred from homology"/>
<dbReference type="GO" id="GO:0019240">
    <property type="term" value="P:citrulline biosynthetic process"/>
    <property type="evidence" value="ECO:0007669"/>
    <property type="project" value="TreeGrafter"/>
</dbReference>
<organism evidence="10 11">
    <name type="scientific">Rhizopus microsporus</name>
    <dbReference type="NCBI Taxonomy" id="58291"/>
    <lineage>
        <taxon>Eukaryota</taxon>
        <taxon>Fungi</taxon>
        <taxon>Fungi incertae sedis</taxon>
        <taxon>Mucoromycota</taxon>
        <taxon>Mucoromycotina</taxon>
        <taxon>Mucoromycetes</taxon>
        <taxon>Mucorales</taxon>
        <taxon>Mucorineae</taxon>
        <taxon>Rhizopodaceae</taxon>
        <taxon>Rhizopus</taxon>
    </lineage>
</organism>
<dbReference type="PROSITE" id="PS00097">
    <property type="entry name" value="CARBAMOYLTRANSFERASE"/>
    <property type="match status" value="1"/>
</dbReference>
<evidence type="ECO:0000256" key="5">
    <source>
        <dbReference type="ARBA" id="ARBA00022605"/>
    </source>
</evidence>
<dbReference type="GO" id="GO:0016597">
    <property type="term" value="F:amino acid binding"/>
    <property type="evidence" value="ECO:0007669"/>
    <property type="project" value="InterPro"/>
</dbReference>
<dbReference type="PANTHER" id="PTHR45753">
    <property type="entry name" value="ORNITHINE CARBAMOYLTRANSFERASE, MITOCHONDRIAL"/>
    <property type="match status" value="1"/>
</dbReference>
<evidence type="ECO:0000313" key="11">
    <source>
        <dbReference type="Proteomes" id="UP000242381"/>
    </source>
</evidence>
<keyword evidence="6 7" id="KW-0808">Transferase</keyword>
<sequence length="341" mass="37710">MTAFSLKPQKPNHFITTADYTADQLFDLVYRAVQFKVQAKTCPKNAERPLAGKTVALIFSKRSTRTRVATETAVNYLGGNAMFLGSQDIQLGVNESLFDTARVVSSMVDGIMARVGDHSEIETLAKESSVPVINALSDKYHPTQILADLMTLHEYYYHKKNGVTDSYSAHLQHPKETLPGLKVAWIGDANNMLQEFLVSFPKCGISLAAACPAGYECDQDVLDIAKADAAKTGASLLFTTDPKEAVKDCDVIITDTWVSMGQEAEKIKRLQDFKGFQVTHELAAEGGAKPDWIFMHCLPRKTEEVNDEVFYSDRSVVFAEAENRKWTILSVIDSLMVRGGI</sequence>
<protein>
    <recommendedName>
        <fullName evidence="3">ornithine carbamoyltransferase</fullName>
        <ecNumber evidence="3">2.1.3.3</ecNumber>
    </recommendedName>
</protein>
<evidence type="ECO:0000256" key="4">
    <source>
        <dbReference type="ARBA" id="ARBA00022571"/>
    </source>
</evidence>
<evidence type="ECO:0000259" key="9">
    <source>
        <dbReference type="Pfam" id="PF02729"/>
    </source>
</evidence>
<dbReference type="InterPro" id="IPR006132">
    <property type="entry name" value="Asp/Orn_carbamoyltranf_P-bd"/>
</dbReference>
<dbReference type="InterPro" id="IPR006131">
    <property type="entry name" value="Asp_carbamoyltransf_Asp/Orn-bd"/>
</dbReference>
<dbReference type="GO" id="GO:0005739">
    <property type="term" value="C:mitochondrion"/>
    <property type="evidence" value="ECO:0007669"/>
    <property type="project" value="TreeGrafter"/>
</dbReference>
<evidence type="ECO:0000313" key="10">
    <source>
        <dbReference type="EMBL" id="ORE15575.1"/>
    </source>
</evidence>
<gene>
    <name evidence="10" type="ORF">BCV71DRAFT_266433</name>
</gene>
<dbReference type="PANTHER" id="PTHR45753:SF3">
    <property type="entry name" value="ORNITHINE TRANSCARBAMYLASE, MITOCHONDRIAL"/>
    <property type="match status" value="1"/>
</dbReference>
<evidence type="ECO:0000256" key="6">
    <source>
        <dbReference type="ARBA" id="ARBA00022679"/>
    </source>
</evidence>
<dbReference type="Pfam" id="PF00185">
    <property type="entry name" value="OTCace"/>
    <property type="match status" value="1"/>
</dbReference>
<evidence type="ECO:0000256" key="3">
    <source>
        <dbReference type="ARBA" id="ARBA00013007"/>
    </source>
</evidence>
<dbReference type="InterPro" id="IPR002292">
    <property type="entry name" value="Orn/put_carbamltrans"/>
</dbReference>
<dbReference type="FunFam" id="3.40.50.1370:FF:000009">
    <property type="entry name" value="Ornithine carbamoyltransferase, mitochondrial"/>
    <property type="match status" value="1"/>
</dbReference>
<dbReference type="NCBIfam" id="NF001986">
    <property type="entry name" value="PRK00779.1"/>
    <property type="match status" value="1"/>
</dbReference>
<comment type="pathway">
    <text evidence="1">Amino-acid biosynthesis; L-arginine biosynthesis; L-arginine from L-ornithine and carbamoyl phosphate: step 1/3.</text>
</comment>
<keyword evidence="5" id="KW-0028">Amino-acid biosynthesis</keyword>
<name>A0A0A1MYR9_RHIZD</name>
<dbReference type="GO" id="GO:0042450">
    <property type="term" value="P:L-arginine biosynthetic process via ornithine"/>
    <property type="evidence" value="ECO:0007669"/>
    <property type="project" value="TreeGrafter"/>
</dbReference>
<dbReference type="EC" id="2.1.3.3" evidence="3"/>
<comment type="similarity">
    <text evidence="2">Belongs to the aspartate/ornithine carbamoyltransferase superfamily. OTCase family.</text>
</comment>
<dbReference type="PRINTS" id="PR00100">
    <property type="entry name" value="AOTCASE"/>
</dbReference>
<dbReference type="Gene3D" id="3.40.50.1370">
    <property type="entry name" value="Aspartate/ornithine carbamoyltransferase"/>
    <property type="match status" value="2"/>
</dbReference>
<dbReference type="PRINTS" id="PR00102">
    <property type="entry name" value="OTCASE"/>
</dbReference>
<feature type="domain" description="Aspartate/ornithine carbamoyltransferase carbamoyl-P binding" evidence="9">
    <location>
        <begin position="13"/>
        <end position="154"/>
    </location>
</feature>